<dbReference type="InterPro" id="IPR019510">
    <property type="entry name" value="AKAP7-like_phosphoesterase"/>
</dbReference>
<dbReference type="PANTHER" id="PTHR13360:SF1">
    <property type="entry name" value="ACTIVATING SIGNAL COINTEGRATOR 1 COMPLEX SUBUNIT 1"/>
    <property type="match status" value="1"/>
</dbReference>
<sequence length="204" mass="22673">MAPTHFLCIPLITEFSRPQLSASLSTFKTDITRPNSFGIPESVVRPVGTIHLTLGVMSLAGSRDIAKAIEVLQSIKPLLPTAPLKVSLHGLGTFPGADPRHVDILFAQPRCHDCDFDALCHKIRHVFEKANVLDKTNPPLSLHATIVNARKTRTGGIDARQIINKYRDYTWMRSVPLKKIGICRMGAEKKGRDKEYRLLTSINL</sequence>
<dbReference type="GO" id="GO:0006355">
    <property type="term" value="P:regulation of DNA-templated transcription"/>
    <property type="evidence" value="ECO:0007669"/>
    <property type="project" value="TreeGrafter"/>
</dbReference>
<dbReference type="SUPFAM" id="SSF55144">
    <property type="entry name" value="LigT-like"/>
    <property type="match status" value="1"/>
</dbReference>
<evidence type="ECO:0000259" key="1">
    <source>
        <dbReference type="Pfam" id="PF10469"/>
    </source>
</evidence>
<dbReference type="PIRSF" id="PIRSF027019">
    <property type="entry name" value="Euk_LigT"/>
    <property type="match status" value="1"/>
</dbReference>
<dbReference type="GO" id="GO:0005634">
    <property type="term" value="C:nucleus"/>
    <property type="evidence" value="ECO:0007669"/>
    <property type="project" value="TreeGrafter"/>
</dbReference>
<dbReference type="InterPro" id="IPR009210">
    <property type="entry name" value="ASCC1"/>
</dbReference>
<dbReference type="InterPro" id="IPR009097">
    <property type="entry name" value="Cyclic_Pdiesterase"/>
</dbReference>
<keyword evidence="3" id="KW-1185">Reference proteome</keyword>
<dbReference type="Pfam" id="PF10469">
    <property type="entry name" value="AKAP7_NLS"/>
    <property type="match status" value="1"/>
</dbReference>
<evidence type="ECO:0000313" key="3">
    <source>
        <dbReference type="Proteomes" id="UP001152533"/>
    </source>
</evidence>
<evidence type="ECO:0000313" key="2">
    <source>
        <dbReference type="EMBL" id="CAI0654242.1"/>
    </source>
</evidence>
<reference evidence="2" key="1">
    <citation type="submission" date="2022-08" db="EMBL/GenBank/DDBJ databases">
        <authorList>
            <person name="Giroux E."/>
            <person name="Giroux E."/>
        </authorList>
    </citation>
    <scope>NUCLEOTIDE SEQUENCE</scope>
    <source>
        <strain evidence="2">H1091258</strain>
    </source>
</reference>
<feature type="domain" description="A-kinase anchor protein 7-like phosphoesterase" evidence="1">
    <location>
        <begin position="3"/>
        <end position="204"/>
    </location>
</feature>
<dbReference type="AlphaFoldDB" id="A0A9W4S5V5"/>
<comment type="caution">
    <text evidence="2">The sequence shown here is derived from an EMBL/GenBank/DDBJ whole genome shotgun (WGS) entry which is preliminary data.</text>
</comment>
<dbReference type="Proteomes" id="UP001152533">
    <property type="component" value="Unassembled WGS sequence"/>
</dbReference>
<dbReference type="EMBL" id="CAMGZC010002033">
    <property type="protein sequence ID" value="CAI0654242.1"/>
    <property type="molecule type" value="Genomic_DNA"/>
</dbReference>
<proteinExistence type="predicted"/>
<accession>A0A9W4S5V5</accession>
<organism evidence="2 3">
    <name type="scientific">Colletotrichum noveboracense</name>
    <dbReference type="NCBI Taxonomy" id="2664923"/>
    <lineage>
        <taxon>Eukaryota</taxon>
        <taxon>Fungi</taxon>
        <taxon>Dikarya</taxon>
        <taxon>Ascomycota</taxon>
        <taxon>Pezizomycotina</taxon>
        <taxon>Sordariomycetes</taxon>
        <taxon>Hypocreomycetidae</taxon>
        <taxon>Glomerellales</taxon>
        <taxon>Glomerellaceae</taxon>
        <taxon>Colletotrichum</taxon>
        <taxon>Colletotrichum gloeosporioides species complex</taxon>
    </lineage>
</organism>
<dbReference type="Gene3D" id="3.90.1140.10">
    <property type="entry name" value="Cyclic phosphodiesterase"/>
    <property type="match status" value="1"/>
</dbReference>
<dbReference type="PANTHER" id="PTHR13360">
    <property type="entry name" value="ACTIVATING SIGNAL COINTEGRATOR 1 COMPLEX SUBUNIT 1"/>
    <property type="match status" value="1"/>
</dbReference>
<protein>
    <recommendedName>
        <fullName evidence="1">A-kinase anchor protein 7-like phosphoesterase domain-containing protein</fullName>
    </recommendedName>
</protein>
<gene>
    <name evidence="2" type="ORF">CGXH109_LOCUS136069</name>
</gene>
<name>A0A9W4S5V5_9PEZI</name>
<dbReference type="GO" id="GO:0006307">
    <property type="term" value="P:DNA alkylation repair"/>
    <property type="evidence" value="ECO:0007669"/>
    <property type="project" value="InterPro"/>
</dbReference>